<feature type="region of interest" description="Disordered" evidence="1">
    <location>
        <begin position="1"/>
        <end position="31"/>
    </location>
</feature>
<evidence type="ECO:0000313" key="3">
    <source>
        <dbReference type="Proteomes" id="UP000189229"/>
    </source>
</evidence>
<reference evidence="2 3" key="1">
    <citation type="submission" date="2017-02" db="EMBL/GenBank/DDBJ databases">
        <title>Complete genome sequences of Mycobacterium kansasii strains isolated from rhesus macaques.</title>
        <authorList>
            <person name="Panda A."/>
            <person name="Nagaraj S."/>
            <person name="Zhao X."/>
            <person name="Tettelin H."/>
            <person name="Detolla L.J."/>
        </authorList>
    </citation>
    <scope>NUCLEOTIDE SEQUENCE [LARGE SCALE GENOMIC DNA]</scope>
    <source>
        <strain evidence="2 3">11-3813</strain>
    </source>
</reference>
<evidence type="ECO:0000256" key="1">
    <source>
        <dbReference type="SAM" id="MobiDB-lite"/>
    </source>
</evidence>
<proteinExistence type="predicted"/>
<feature type="compositionally biased region" description="Basic and acidic residues" evidence="1">
    <location>
        <begin position="18"/>
        <end position="27"/>
    </location>
</feature>
<accession>A0A1V3XRY8</accession>
<sequence length="68" mass="7683">MRRAHSTRPGHWCSRTRAAIDRPDHRSPGRVSTRIVTMPIQPRASNASKSTQFNGRLPEAKLVVPMLH</sequence>
<dbReference type="Proteomes" id="UP000189229">
    <property type="component" value="Unassembled WGS sequence"/>
</dbReference>
<dbReference type="EMBL" id="MVBM01000001">
    <property type="protein sequence ID" value="OOK81983.1"/>
    <property type="molecule type" value="Genomic_DNA"/>
</dbReference>
<comment type="caution">
    <text evidence="2">The sequence shown here is derived from an EMBL/GenBank/DDBJ whole genome shotgun (WGS) entry which is preliminary data.</text>
</comment>
<evidence type="ECO:0000313" key="2">
    <source>
        <dbReference type="EMBL" id="OOK81983.1"/>
    </source>
</evidence>
<protein>
    <submittedName>
        <fullName evidence="2">Uncharacterized protein</fullName>
    </submittedName>
</protein>
<organism evidence="2 3">
    <name type="scientific">Mycobacterium kansasii</name>
    <dbReference type="NCBI Taxonomy" id="1768"/>
    <lineage>
        <taxon>Bacteria</taxon>
        <taxon>Bacillati</taxon>
        <taxon>Actinomycetota</taxon>
        <taxon>Actinomycetes</taxon>
        <taxon>Mycobacteriales</taxon>
        <taxon>Mycobacteriaceae</taxon>
        <taxon>Mycobacterium</taxon>
    </lineage>
</organism>
<gene>
    <name evidence="2" type="ORF">BZL30_0117</name>
</gene>
<name>A0A1V3XRY8_MYCKA</name>
<dbReference type="AlphaFoldDB" id="A0A1V3XRY8"/>